<dbReference type="PANTHER" id="PTHR45589:SF1">
    <property type="entry name" value="WD REPEAT DOMAIN 62, ISOFORM G"/>
    <property type="match status" value="1"/>
</dbReference>
<feature type="region of interest" description="Disordered" evidence="4">
    <location>
        <begin position="1708"/>
        <end position="1728"/>
    </location>
</feature>
<evidence type="ECO:0000256" key="4">
    <source>
        <dbReference type="SAM" id="MobiDB-lite"/>
    </source>
</evidence>
<feature type="compositionally biased region" description="Polar residues" evidence="4">
    <location>
        <begin position="1582"/>
        <end position="1599"/>
    </location>
</feature>
<feature type="region of interest" description="Disordered" evidence="4">
    <location>
        <begin position="1460"/>
        <end position="1550"/>
    </location>
</feature>
<feature type="compositionally biased region" description="Polar residues" evidence="4">
    <location>
        <begin position="907"/>
        <end position="927"/>
    </location>
</feature>
<organism evidence="7 8">
    <name type="scientific">Diaphorina citri</name>
    <name type="common">Asian citrus psyllid</name>
    <dbReference type="NCBI Taxonomy" id="121845"/>
    <lineage>
        <taxon>Eukaryota</taxon>
        <taxon>Metazoa</taxon>
        <taxon>Ecdysozoa</taxon>
        <taxon>Arthropoda</taxon>
        <taxon>Hexapoda</taxon>
        <taxon>Insecta</taxon>
        <taxon>Pterygota</taxon>
        <taxon>Neoptera</taxon>
        <taxon>Paraneoptera</taxon>
        <taxon>Hemiptera</taxon>
        <taxon>Sternorrhyncha</taxon>
        <taxon>Psylloidea</taxon>
        <taxon>Psyllidae</taxon>
        <taxon>Diaphorininae</taxon>
        <taxon>Diaphorina</taxon>
    </lineage>
</organism>
<dbReference type="Pfam" id="PF24780">
    <property type="entry name" value="WD40_MABP1-WDR62_1st"/>
    <property type="match status" value="1"/>
</dbReference>
<feature type="compositionally biased region" description="Polar residues" evidence="4">
    <location>
        <begin position="976"/>
        <end position="994"/>
    </location>
</feature>
<dbReference type="STRING" id="121845.A0A3Q0INX5"/>
<evidence type="ECO:0000259" key="5">
    <source>
        <dbReference type="Pfam" id="PF24780"/>
    </source>
</evidence>
<dbReference type="PANTHER" id="PTHR45589">
    <property type="entry name" value="WD REPEAT DOMAIN 62, ISOFORM G"/>
    <property type="match status" value="1"/>
</dbReference>
<dbReference type="GO" id="GO:0007099">
    <property type="term" value="P:centriole replication"/>
    <property type="evidence" value="ECO:0007669"/>
    <property type="project" value="TreeGrafter"/>
</dbReference>
<name>A0A3Q0INX5_DIACI</name>
<feature type="compositionally biased region" description="Basic and acidic residues" evidence="4">
    <location>
        <begin position="696"/>
        <end position="711"/>
    </location>
</feature>
<reference evidence="8" key="1">
    <citation type="submission" date="2025-08" db="UniProtKB">
        <authorList>
            <consortium name="RefSeq"/>
        </authorList>
    </citation>
    <scope>IDENTIFICATION</scope>
</reference>
<feature type="domain" description="MABP1/WDR62 first WD40" evidence="5">
    <location>
        <begin position="45"/>
        <end position="371"/>
    </location>
</feature>
<keyword evidence="7" id="KW-1185">Reference proteome</keyword>
<feature type="repeat" description="WD" evidence="3">
    <location>
        <begin position="398"/>
        <end position="420"/>
    </location>
</feature>
<dbReference type="InterPro" id="IPR001680">
    <property type="entry name" value="WD40_rpt"/>
</dbReference>
<gene>
    <name evidence="8" type="primary">LOC103507220</name>
</gene>
<sequence>MDPNPAEAPKVIRAPNLKRGRPDGKISNKVKIERVLGLTVPSNAALNCNPTTGVIAYPAGCTVVFLNPHKNKQSHLLNVSRKAISCLAFSSDGRYLATGECGHQPSVRVWDLNDNSQVAEFSSHKYGVSCVIFSPNQKFVVSVGCQHDMIVNVWDWKNNVKIASNKVSNKVKSVTFSESGNYFVTVGNRHVKYWYLQSSRSTVYKEPVPLMGRSAILGEQRNNDFVDVACGKGSSSDSTYAITKSGLLCEFNNRRLLDKWVELRTNSAKCITIGQLYIFVGCADGIVRCFDPVTLQFITTLPRTHYLGVDVSMGKNISHMASAPKDAKYPDAIAVAFDELNNKLTCVYNDHSLYIWDVRDVKRVGKSHSYLYHSACIWGVEIVPPSSSQDQCIPPGSFVTCSSDDTIRVWNLDNVTTASDSVYQRNIYTNELLKILYIDPELNYLKDLDMSSGDKNENSSYDGRNGVRSIRISPDGKHLASGDRTGNIRIHELDSLTQVCLIEAHDAEVLCLEFSPPESSTSKRPRLLTSASRDRLLHVFNVDDRYNFLQTLDDHSSSITAVRFYTSGDDKLHMVSCGADKSIIFRHLALSNEPATVPQFNRDQVVAGKTTLYDMEIDCTQKHVITACQDRNIRVYNINSGKHSKTFEGSMGDEGSLIKTHRPPPSFLNAETLKSLLNDEISKQPHSMKGTLHLPKNFESENHRSRHHTDDSSLGSFKYEDMESTEHDGDVEDYSEGESTEPEPRHDTVYFPDQSEESVSEFRVNALDSDELRRSSRRMKQSKARPDRLLTASLHEFSSRSVSGSQDSEDEEDEISTPSADNADKSVLSAFNQSSEHVNLLGQREKYLKNTFESLSGAEDSAKDLAGKKKSISSQYHGVTTKKLKNDPETLRKREELQRRIEETRKQLQSVGNKSNIRCSQSISDLSHIQRPHKTKHSTQHKHEASASSGNPVVVDSRTFVRSKRKHNSDNWCGIPSNSNPVSNTQLSNTQPGNKSNRFSYSFFIDIKQADSNCQLDNVVKNESRSMDSLDGVLDMPHDSEDNFSSDSLEDNAEMLWTIREPRRCVSEHEILGGSQTRRCHSEENILNDDTEGNNRHSSASFYLRAHSTESGLTDESEYQYLFRQNETCKSTESILTDVSNDFNVASEMCYEEQKKPVFRTRSLQDTSQKHINSRNISVSKESASVESSPQLIRYFVIQKEIGFTSPVKNCAILEKLVETNTEEAITRNHFVKSHTFYKENKNLHLPAKPRTEMKPKNESFFIPFDSNGEKKMPPEALFKRLTSKPDKLTKENHPVVTHKPPKPQVKLSKMRFSAKKKDIQAERINEIKMKVTQWTKSNKENTSEPPSDIVKTQEDEALKENHAAQEFKQNSLVNNIKMPNVRLLSQNFEKQELVSQLPGSGSSTPGTSSSCNSPKKYWQPRAQLMKRLPNHCVLPSKYQPGIKFEDHLSGNMRRSCSLSDLANSTSTPSRVHSHVANNLSGPKPSPRTSQRPKLPPSAMTRSNSVGILHQSDSESDLSQKNNKFSSNSRIMRPTISSQNKMSTNTKVKSIHRRAMTSSYSTMAIHQIGRDDSSSEELPDKSNLTRPRSSSIDRSNFNSTHRRNPLGRSGSERDVSVRSRQRLRPSSMAEPNYDATTSSIVDVKNAPISQQLIASMAEQLTRAADSVVQLHKRLAVESLDQNAKGNLLEDLQGAIGEAQNKLKFLSTSATEPNAGEDGTNATPGEEDVKSMMQQYSDMLVSLVQQRMLSENK</sequence>
<dbReference type="SUPFAM" id="SSF50998">
    <property type="entry name" value="Quinoprotein alcohol dehydrogenase-like"/>
    <property type="match status" value="1"/>
</dbReference>
<feature type="compositionally biased region" description="Basic residues" evidence="4">
    <location>
        <begin position="930"/>
        <end position="940"/>
    </location>
</feature>
<feature type="compositionally biased region" description="Low complexity" evidence="4">
    <location>
        <begin position="1399"/>
        <end position="1411"/>
    </location>
</feature>
<dbReference type="FunFam" id="2.130.10.10:FF:000046">
    <property type="entry name" value="WD repeat-containing protein 62 isoform 1"/>
    <property type="match status" value="1"/>
</dbReference>
<evidence type="ECO:0000256" key="2">
    <source>
        <dbReference type="ARBA" id="ARBA00022737"/>
    </source>
</evidence>
<dbReference type="PaxDb" id="121845-A0A3Q0INX5"/>
<feature type="compositionally biased region" description="Polar residues" evidence="4">
    <location>
        <begin position="1517"/>
        <end position="1548"/>
    </location>
</feature>
<dbReference type="SUPFAM" id="SSF50978">
    <property type="entry name" value="WD40 repeat-like"/>
    <property type="match status" value="1"/>
</dbReference>
<proteinExistence type="predicted"/>
<evidence type="ECO:0000259" key="6">
    <source>
        <dbReference type="Pfam" id="PF24782"/>
    </source>
</evidence>
<dbReference type="Pfam" id="PF24782">
    <property type="entry name" value="WD40_MABP1-WDR62_2nd"/>
    <property type="match status" value="1"/>
</dbReference>
<evidence type="ECO:0000313" key="7">
    <source>
        <dbReference type="Proteomes" id="UP000079169"/>
    </source>
</evidence>
<dbReference type="InterPro" id="IPR036322">
    <property type="entry name" value="WD40_repeat_dom_sf"/>
</dbReference>
<keyword evidence="1 3" id="KW-0853">WD repeat</keyword>
<dbReference type="GO" id="GO:0072686">
    <property type="term" value="C:mitotic spindle"/>
    <property type="evidence" value="ECO:0007669"/>
    <property type="project" value="TreeGrafter"/>
</dbReference>
<feature type="region of interest" description="Disordered" evidence="4">
    <location>
        <begin position="1567"/>
        <end position="1634"/>
    </location>
</feature>
<dbReference type="RefSeq" id="XP_026677942.1">
    <property type="nucleotide sequence ID" value="XM_026822141.1"/>
</dbReference>
<evidence type="ECO:0000256" key="3">
    <source>
        <dbReference type="PROSITE-ProRule" id="PRU00221"/>
    </source>
</evidence>
<feature type="compositionally biased region" description="Acidic residues" evidence="4">
    <location>
        <begin position="729"/>
        <end position="741"/>
    </location>
</feature>
<evidence type="ECO:0000256" key="1">
    <source>
        <dbReference type="ARBA" id="ARBA00022574"/>
    </source>
</evidence>
<accession>A0A3Q0INX5</accession>
<feature type="domain" description="MABP1/WDR62 second WD40" evidence="6">
    <location>
        <begin position="377"/>
        <end position="661"/>
    </location>
</feature>
<feature type="compositionally biased region" description="Polar residues" evidence="4">
    <location>
        <begin position="1460"/>
        <end position="1492"/>
    </location>
</feature>
<dbReference type="InterPro" id="IPR011047">
    <property type="entry name" value="Quinoprotein_ADH-like_sf"/>
</dbReference>
<dbReference type="InterPro" id="IPR056161">
    <property type="entry name" value="WD40_MABP1-WDR62_1st"/>
</dbReference>
<dbReference type="PROSITE" id="PS50082">
    <property type="entry name" value="WD_REPEATS_2"/>
    <property type="match status" value="1"/>
</dbReference>
<feature type="region of interest" description="Disordered" evidence="4">
    <location>
        <begin position="684"/>
        <end position="823"/>
    </location>
</feature>
<dbReference type="SMART" id="SM00320">
    <property type="entry name" value="WD40"/>
    <property type="match status" value="10"/>
</dbReference>
<protein>
    <submittedName>
        <fullName evidence="8">Uncharacterized protein LOC103507220</fullName>
    </submittedName>
</protein>
<dbReference type="InterPro" id="IPR056162">
    <property type="entry name" value="WD40_MABP1-WDR62_2nd"/>
</dbReference>
<dbReference type="InterPro" id="IPR015943">
    <property type="entry name" value="WD40/YVTN_repeat-like_dom_sf"/>
</dbReference>
<feature type="region of interest" description="Disordered" evidence="4">
    <location>
        <begin position="905"/>
        <end position="994"/>
    </location>
</feature>
<feature type="compositionally biased region" description="Basic and acidic residues" evidence="4">
    <location>
        <begin position="718"/>
        <end position="728"/>
    </location>
</feature>
<dbReference type="InterPro" id="IPR052779">
    <property type="entry name" value="WDR62"/>
</dbReference>
<keyword evidence="2" id="KW-0677">Repeat</keyword>
<evidence type="ECO:0000313" key="8">
    <source>
        <dbReference type="RefSeq" id="XP_026677942.1"/>
    </source>
</evidence>
<dbReference type="GeneID" id="103507220"/>
<dbReference type="Proteomes" id="UP000079169">
    <property type="component" value="Unplaced"/>
</dbReference>
<dbReference type="Gene3D" id="2.130.10.10">
    <property type="entry name" value="YVTN repeat-like/Quinoprotein amine dehydrogenase"/>
    <property type="match status" value="3"/>
</dbReference>
<feature type="region of interest" description="Disordered" evidence="4">
    <location>
        <begin position="1395"/>
        <end position="1416"/>
    </location>
</feature>
<dbReference type="KEGG" id="dci:103507220"/>